<dbReference type="OrthoDB" id="9791628at2"/>
<dbReference type="SUPFAM" id="SSF54637">
    <property type="entry name" value="Thioesterase/thiol ester dehydrase-isomerase"/>
    <property type="match status" value="1"/>
</dbReference>
<keyword evidence="2 3" id="KW-0378">Hydrolase</keyword>
<dbReference type="Pfam" id="PF03061">
    <property type="entry name" value="4HBT"/>
    <property type="match status" value="1"/>
</dbReference>
<dbReference type="STRING" id="531814.SAMN04487944_12118"/>
<dbReference type="GO" id="GO:0006637">
    <property type="term" value="P:acyl-CoA metabolic process"/>
    <property type="evidence" value="ECO:0007669"/>
    <property type="project" value="TreeGrafter"/>
</dbReference>
<dbReference type="PANTHER" id="PTHR11049:SF24">
    <property type="entry name" value="CYTOSOLIC ACYL COENZYME A THIOESTER HYDROLASE"/>
    <property type="match status" value="1"/>
</dbReference>
<dbReference type="InterPro" id="IPR029069">
    <property type="entry name" value="HotDog_dom_sf"/>
</dbReference>
<feature type="domain" description="HotDog ACOT-type" evidence="4">
    <location>
        <begin position="7"/>
        <end position="119"/>
    </location>
</feature>
<dbReference type="InterPro" id="IPR040170">
    <property type="entry name" value="Cytosol_ACT"/>
</dbReference>
<evidence type="ECO:0000256" key="2">
    <source>
        <dbReference type="ARBA" id="ARBA00022801"/>
    </source>
</evidence>
<dbReference type="Gene3D" id="3.10.129.10">
    <property type="entry name" value="Hotdog Thioesterase"/>
    <property type="match status" value="1"/>
</dbReference>
<evidence type="ECO:0000256" key="1">
    <source>
        <dbReference type="ARBA" id="ARBA00010458"/>
    </source>
</evidence>
<dbReference type="RefSeq" id="WP_089743327.1">
    <property type="nucleotide sequence ID" value="NZ_FOGL01000021.1"/>
</dbReference>
<dbReference type="GO" id="GO:0005829">
    <property type="term" value="C:cytosol"/>
    <property type="evidence" value="ECO:0007669"/>
    <property type="project" value="TreeGrafter"/>
</dbReference>
<reference evidence="5 6" key="1">
    <citation type="submission" date="2016-10" db="EMBL/GenBank/DDBJ databases">
        <authorList>
            <person name="de Groot N.N."/>
        </authorList>
    </citation>
    <scope>NUCLEOTIDE SEQUENCE [LARGE SCALE GENOMIC DNA]</scope>
    <source>
        <strain evidence="5 6">CGMCC 1.7727</strain>
    </source>
</reference>
<dbReference type="AlphaFoldDB" id="A0A1H9V351"/>
<proteinExistence type="inferred from homology"/>
<sequence length="170" mass="19057">MRDVYSKESRAVKISHVFPTDTNNNGTLFGGKLMSYIDDIASISAMRHARSPIVTASTDSVDFLVPIPPNHSVCLESFVTWTGRSSMEVFVKVIAENLLTGERTIAATAFLTFVALNEEGKPVQVPNVIPESEEEKYLYETAKDRVEARKKRRKASKELAKNLHIETPWE</sequence>
<dbReference type="EMBL" id="FOGL01000021">
    <property type="protein sequence ID" value="SES16102.1"/>
    <property type="molecule type" value="Genomic_DNA"/>
</dbReference>
<evidence type="ECO:0000259" key="4">
    <source>
        <dbReference type="PROSITE" id="PS51770"/>
    </source>
</evidence>
<dbReference type="Proteomes" id="UP000199687">
    <property type="component" value="Unassembled WGS sequence"/>
</dbReference>
<accession>A0A1H9V351</accession>
<dbReference type="CDD" id="cd03442">
    <property type="entry name" value="BFIT_BACH"/>
    <property type="match status" value="1"/>
</dbReference>
<name>A0A1H9V351_9BACI</name>
<evidence type="ECO:0000313" key="6">
    <source>
        <dbReference type="Proteomes" id="UP000199687"/>
    </source>
</evidence>
<protein>
    <submittedName>
        <fullName evidence="5">Acyl-CoA hydrolase</fullName>
    </submittedName>
</protein>
<dbReference type="GO" id="GO:0009062">
    <property type="term" value="P:fatty acid catabolic process"/>
    <property type="evidence" value="ECO:0007669"/>
    <property type="project" value="TreeGrafter"/>
</dbReference>
<gene>
    <name evidence="5" type="ORF">SAMN04487944_12118</name>
</gene>
<dbReference type="PANTHER" id="PTHR11049">
    <property type="entry name" value="ACYL COENZYME A THIOESTER HYDROLASE"/>
    <property type="match status" value="1"/>
</dbReference>
<evidence type="ECO:0000313" key="5">
    <source>
        <dbReference type="EMBL" id="SES16102.1"/>
    </source>
</evidence>
<evidence type="ECO:0000256" key="3">
    <source>
        <dbReference type="PROSITE-ProRule" id="PRU01106"/>
    </source>
</evidence>
<comment type="similarity">
    <text evidence="1">Belongs to the acyl coenzyme A hydrolase family.</text>
</comment>
<dbReference type="GO" id="GO:0052816">
    <property type="term" value="F:long-chain fatty acyl-CoA hydrolase activity"/>
    <property type="evidence" value="ECO:0007669"/>
    <property type="project" value="TreeGrafter"/>
</dbReference>
<organism evidence="5 6">
    <name type="scientific">Gracilibacillus ureilyticus</name>
    <dbReference type="NCBI Taxonomy" id="531814"/>
    <lineage>
        <taxon>Bacteria</taxon>
        <taxon>Bacillati</taxon>
        <taxon>Bacillota</taxon>
        <taxon>Bacilli</taxon>
        <taxon>Bacillales</taxon>
        <taxon>Bacillaceae</taxon>
        <taxon>Gracilibacillus</taxon>
    </lineage>
</organism>
<dbReference type="InterPro" id="IPR033120">
    <property type="entry name" value="HOTDOG_ACOT"/>
</dbReference>
<keyword evidence="6" id="KW-1185">Reference proteome</keyword>
<dbReference type="PROSITE" id="PS51770">
    <property type="entry name" value="HOTDOG_ACOT"/>
    <property type="match status" value="1"/>
</dbReference>
<dbReference type="InterPro" id="IPR006683">
    <property type="entry name" value="Thioestr_dom"/>
</dbReference>